<dbReference type="PANTHER" id="PTHR36932">
    <property type="entry name" value="CAPSULAR POLYSACCHARIDE BIOSYNTHESIS PROTEIN"/>
    <property type="match status" value="1"/>
</dbReference>
<sequence>MGGRIESLYYSSPVWLQNMLVSALGYRLYLKRYTGRYHQIRALLSEARHWTESQRLAYQNERLYEMVRFCKQNVPYYQKLFAEHGLREQDITHIDDLHKIPVLDKDTLRKDQGNFRAVGSKPYILQNTSGSTGTPLTLAVDETTYKMAMALVVDHEEFHGVPFGARRATFAGRMVQKSNDLSPPFWRFNRAENQRLYSSYHLNRDTFPFYRKDLDSFAPLELIGYPSAISDIAGYFELTETRPQFSPKAIITNSETLLSWQRERIENVFQCPVRDYYGTAEYVVFAGQDAEGLYQVSPTLGITEVHTDERNKLQGDIIATSLTNYCMPLLRYRVGDSATLISESEGSVQTTFAGINGRLDDYIETPDGRRIGRIDHIFKGLTGIKEAQVIQETDEDCRILIVKESAESSLNEHALQENFHARIGPEMKLFIEYTSQIPRAANGKFKSVVRAVKA</sequence>
<dbReference type="PANTHER" id="PTHR36932:SF1">
    <property type="entry name" value="CAPSULAR POLYSACCHARIDE BIOSYNTHESIS PROTEIN"/>
    <property type="match status" value="1"/>
</dbReference>
<name>A0ABX8IJM1_9GAMM</name>
<evidence type="ECO:0000313" key="2">
    <source>
        <dbReference type="Proteomes" id="UP000683442"/>
    </source>
</evidence>
<reference evidence="1 2" key="1">
    <citation type="submission" date="2021-06" db="EMBL/GenBank/DDBJ databases">
        <title>Microbial metabolic specificity influences pelagic lipid remineralization.</title>
        <authorList>
            <person name="Behrendt L."/>
            <person name="Hunter J.E."/>
            <person name="Alcolombri U."/>
            <person name="Smriga S."/>
            <person name="Mincer T."/>
            <person name="Lowenstein D.P."/>
            <person name="Peaudecerf F.J."/>
            <person name="Fernandez V.I."/>
            <person name="Fredricks H."/>
            <person name="Almblad H."/>
            <person name="Harrison J.J."/>
            <person name="Stocker R."/>
            <person name="Van Mooy B.A.S."/>
        </authorList>
    </citation>
    <scope>NUCLEOTIDE SEQUENCE [LARGE SCALE GENOMIC DNA]</scope>
    <source>
        <strain evidence="1 2">HP15-B</strain>
    </source>
</reference>
<dbReference type="RefSeq" id="WP_014577261.1">
    <property type="nucleotide sequence ID" value="NZ_CP076686.1"/>
</dbReference>
<keyword evidence="2" id="KW-1185">Reference proteome</keyword>
<evidence type="ECO:0000313" key="1">
    <source>
        <dbReference type="EMBL" id="QWV11732.1"/>
    </source>
</evidence>
<protein>
    <submittedName>
        <fullName evidence="1">Phenylacetate--CoA ligase family protein</fullName>
    </submittedName>
</protein>
<organism evidence="1 2">
    <name type="scientific">Marinobacter adhaerens</name>
    <dbReference type="NCBI Taxonomy" id="1033846"/>
    <lineage>
        <taxon>Bacteria</taxon>
        <taxon>Pseudomonadati</taxon>
        <taxon>Pseudomonadota</taxon>
        <taxon>Gammaproteobacteria</taxon>
        <taxon>Pseudomonadales</taxon>
        <taxon>Marinobacteraceae</taxon>
        <taxon>Marinobacter</taxon>
    </lineage>
</organism>
<dbReference type="Gene3D" id="3.40.50.12780">
    <property type="entry name" value="N-terminal domain of ligase-like"/>
    <property type="match status" value="1"/>
</dbReference>
<dbReference type="InterPro" id="IPR053158">
    <property type="entry name" value="CapK_Type1_Caps_Biosynth"/>
</dbReference>
<accession>A0ABX8IJM1</accession>
<dbReference type="EMBL" id="CP076686">
    <property type="protein sequence ID" value="QWV11732.1"/>
    <property type="molecule type" value="Genomic_DNA"/>
</dbReference>
<proteinExistence type="predicted"/>
<dbReference type="GeneID" id="78560500"/>
<gene>
    <name evidence="1" type="ORF">KQ249_13660</name>
</gene>
<dbReference type="InterPro" id="IPR042099">
    <property type="entry name" value="ANL_N_sf"/>
</dbReference>
<dbReference type="SUPFAM" id="SSF56801">
    <property type="entry name" value="Acetyl-CoA synthetase-like"/>
    <property type="match status" value="1"/>
</dbReference>
<keyword evidence="1" id="KW-0436">Ligase</keyword>
<dbReference type="Proteomes" id="UP000683442">
    <property type="component" value="Chromosome"/>
</dbReference>
<dbReference type="GO" id="GO:0016874">
    <property type="term" value="F:ligase activity"/>
    <property type="evidence" value="ECO:0007669"/>
    <property type="project" value="UniProtKB-KW"/>
</dbReference>